<dbReference type="SUPFAM" id="SSF56563">
    <property type="entry name" value="Major capsid protein gp5"/>
    <property type="match status" value="1"/>
</dbReference>
<dbReference type="Gene3D" id="3.30.2400.10">
    <property type="entry name" value="Major capsid protein gp5"/>
    <property type="match status" value="1"/>
</dbReference>
<dbReference type="Pfam" id="PF05065">
    <property type="entry name" value="Phage_capsid"/>
    <property type="match status" value="1"/>
</dbReference>
<feature type="domain" description="Phage capsid-like C-terminal" evidence="2">
    <location>
        <begin position="45"/>
        <end position="275"/>
    </location>
</feature>
<organism evidence="3 4">
    <name type="scientific">[Mycobacterium] nativiensis</name>
    <dbReference type="NCBI Taxonomy" id="2855503"/>
    <lineage>
        <taxon>Bacteria</taxon>
        <taxon>Bacillati</taxon>
        <taxon>Actinomycetota</taxon>
        <taxon>Actinomycetes</taxon>
        <taxon>Mycobacteriales</taxon>
        <taxon>Mycobacteriaceae</taxon>
        <taxon>Mycolicibacter</taxon>
    </lineage>
</organism>
<dbReference type="NCBIfam" id="TIGR01554">
    <property type="entry name" value="major_cap_HK97"/>
    <property type="match status" value="1"/>
</dbReference>
<comment type="subcellular location">
    <subcellularLocation>
        <location evidence="1">Virion</location>
    </subcellularLocation>
</comment>
<sequence length="277" mass="29127">MTSFITNNSPKGWAMDVQGIAPEAVIPQALILQCTTKGGEVQGDAPVVRVPRIKIIDAGFVPEGNDIPESDPELSEQLIKTGTVAELLKVSRDQLVQNSAASLISHEMRRSLIHKSDTAFLSQPAPTAPAEFPPGGLLSYATDAGPLTGDLDALVDAFAEIEALPGGVVTHVLAHPSAYATLRQIKKATGSNEALLGAGTQAGEKSILGVPVLTTNAMPSDKIMALDKNYIVSAYSNLELARSDDFYFNSISVALRASFRFGAGLLESEAAQVLTVS</sequence>
<evidence type="ECO:0000313" key="3">
    <source>
        <dbReference type="EMBL" id="MEB3032289.1"/>
    </source>
</evidence>
<gene>
    <name evidence="3" type="ORF">KV113_12060</name>
</gene>
<protein>
    <submittedName>
        <fullName evidence="3">Phage major capsid protein</fullName>
    </submittedName>
</protein>
<proteinExistence type="predicted"/>
<keyword evidence="4" id="KW-1185">Reference proteome</keyword>
<dbReference type="RefSeq" id="WP_224974868.1">
    <property type="nucleotide sequence ID" value="NZ_JAYJJU010000010.1"/>
</dbReference>
<evidence type="ECO:0000259" key="2">
    <source>
        <dbReference type="Pfam" id="PF05065"/>
    </source>
</evidence>
<dbReference type="Gene3D" id="3.30.2320.10">
    <property type="entry name" value="hypothetical protein PF0899 domain"/>
    <property type="match status" value="1"/>
</dbReference>
<accession>A0ABU5XWC7</accession>
<name>A0ABU5XWC7_9MYCO</name>
<reference evidence="3 4" key="1">
    <citation type="submission" date="2023-12" db="EMBL/GenBank/DDBJ databases">
        <title>Description of new species of Mycobacterium terrae complex isolated from sewage at the Sao Paulo Zoological Park Foundation in Brazil.</title>
        <authorList>
            <person name="Romagnoli C.L."/>
            <person name="Conceicao E.C."/>
            <person name="Machado E."/>
            <person name="Barreto L.B.P.F."/>
            <person name="Sharma A."/>
            <person name="Silva N.M."/>
            <person name="Marques L.E."/>
            <person name="Juliana M.A."/>
            <person name="Lourenco M.C.S."/>
            <person name="Digiampietri L.A."/>
            <person name="Suffys P.N."/>
            <person name="Viana-Niero C."/>
        </authorList>
    </citation>
    <scope>NUCLEOTIDE SEQUENCE [LARGE SCALE GENOMIC DNA]</scope>
    <source>
        <strain evidence="3 4">MYC340</strain>
    </source>
</reference>
<dbReference type="InterPro" id="IPR054612">
    <property type="entry name" value="Phage_capsid-like_C"/>
</dbReference>
<dbReference type="Proteomes" id="UP001298593">
    <property type="component" value="Unassembled WGS sequence"/>
</dbReference>
<dbReference type="EMBL" id="JAYJJU010000010">
    <property type="protein sequence ID" value="MEB3032289.1"/>
    <property type="molecule type" value="Genomic_DNA"/>
</dbReference>
<evidence type="ECO:0000313" key="4">
    <source>
        <dbReference type="Proteomes" id="UP001298593"/>
    </source>
</evidence>
<evidence type="ECO:0000256" key="1">
    <source>
        <dbReference type="ARBA" id="ARBA00004328"/>
    </source>
</evidence>
<dbReference type="InterPro" id="IPR024455">
    <property type="entry name" value="Phage_capsid"/>
</dbReference>
<comment type="caution">
    <text evidence="3">The sequence shown here is derived from an EMBL/GenBank/DDBJ whole genome shotgun (WGS) entry which is preliminary data.</text>
</comment>